<evidence type="ECO:0000259" key="11">
    <source>
        <dbReference type="PROSITE" id="PS50011"/>
    </source>
</evidence>
<dbReference type="Gene3D" id="3.30.930.10">
    <property type="entry name" value="Bira Bifunctional Protein, Domain 2"/>
    <property type="match status" value="1"/>
</dbReference>
<dbReference type="PANTHER" id="PTHR11042">
    <property type="entry name" value="EUKARYOTIC TRANSLATION INITIATION FACTOR 2-ALPHA KINASE EIF2-ALPHA KINASE -RELATED"/>
    <property type="match status" value="1"/>
</dbReference>
<dbReference type="GO" id="GO:1990625">
    <property type="term" value="P:negative regulation of cytoplasmic translational initiation in response to stress"/>
    <property type="evidence" value="ECO:0007669"/>
    <property type="project" value="TreeGrafter"/>
</dbReference>
<evidence type="ECO:0000256" key="6">
    <source>
        <dbReference type="ARBA" id="ARBA00022840"/>
    </source>
</evidence>
<dbReference type="GO" id="GO:0005634">
    <property type="term" value="C:nucleus"/>
    <property type="evidence" value="ECO:0007669"/>
    <property type="project" value="TreeGrafter"/>
</dbReference>
<dbReference type="Pfam" id="PF00069">
    <property type="entry name" value="Pkinase"/>
    <property type="match status" value="2"/>
</dbReference>
<dbReference type="FunFam" id="3.10.110.10:FF:000050">
    <property type="entry name" value="eIF-2-alpha kinase GCN2"/>
    <property type="match status" value="1"/>
</dbReference>
<dbReference type="InterPro" id="IPR000719">
    <property type="entry name" value="Prot_kinase_dom"/>
</dbReference>
<dbReference type="InterPro" id="IPR006575">
    <property type="entry name" value="RWD_dom"/>
</dbReference>
<evidence type="ECO:0000256" key="3">
    <source>
        <dbReference type="ARBA" id="ARBA00022679"/>
    </source>
</evidence>
<comment type="catalytic activity">
    <reaction evidence="7">
        <text>L-threonyl-[protein] + ATP = O-phospho-L-threonyl-[protein] + ADP + H(+)</text>
        <dbReference type="Rhea" id="RHEA:46608"/>
        <dbReference type="Rhea" id="RHEA-COMP:11060"/>
        <dbReference type="Rhea" id="RHEA-COMP:11605"/>
        <dbReference type="ChEBI" id="CHEBI:15378"/>
        <dbReference type="ChEBI" id="CHEBI:30013"/>
        <dbReference type="ChEBI" id="CHEBI:30616"/>
        <dbReference type="ChEBI" id="CHEBI:61977"/>
        <dbReference type="ChEBI" id="CHEBI:456216"/>
        <dbReference type="EC" id="2.7.11.1"/>
    </reaction>
</comment>
<dbReference type="InterPro" id="IPR045864">
    <property type="entry name" value="aa-tRNA-synth_II/BPL/LPL"/>
</dbReference>
<gene>
    <name evidence="13" type="primary">Eif2ak4</name>
    <name evidence="13" type="ORF">Bhyg_12787</name>
</gene>
<keyword evidence="5 13" id="KW-0418">Kinase</keyword>
<reference evidence="13" key="1">
    <citation type="submission" date="2022-07" db="EMBL/GenBank/DDBJ databases">
        <authorList>
            <person name="Trinca V."/>
            <person name="Uliana J.V.C."/>
            <person name="Torres T.T."/>
            <person name="Ward R.J."/>
            <person name="Monesi N."/>
        </authorList>
    </citation>
    <scope>NUCLEOTIDE SEQUENCE</scope>
    <source>
        <strain evidence="13">HSMRA1968</strain>
        <tissue evidence="13">Whole embryos</tissue>
    </source>
</reference>
<evidence type="ECO:0000256" key="4">
    <source>
        <dbReference type="ARBA" id="ARBA00022741"/>
    </source>
</evidence>
<dbReference type="InterPro" id="IPR017441">
    <property type="entry name" value="Protein_kinase_ATP_BS"/>
</dbReference>
<evidence type="ECO:0000256" key="8">
    <source>
        <dbReference type="ARBA" id="ARBA00048679"/>
    </source>
</evidence>
<dbReference type="PROSITE" id="PS50011">
    <property type="entry name" value="PROTEIN_KINASE_DOM"/>
    <property type="match status" value="1"/>
</dbReference>
<evidence type="ECO:0000256" key="7">
    <source>
        <dbReference type="ARBA" id="ARBA00047899"/>
    </source>
</evidence>
<feature type="region of interest" description="Disordered" evidence="10">
    <location>
        <begin position="161"/>
        <end position="186"/>
    </location>
</feature>
<evidence type="ECO:0000313" key="14">
    <source>
        <dbReference type="Proteomes" id="UP001151699"/>
    </source>
</evidence>
<dbReference type="AlphaFoldDB" id="A0A9Q0S1L1"/>
<dbReference type="PANTHER" id="PTHR11042:SF136">
    <property type="entry name" value="EIF-2-ALPHA KINASE GCN2"/>
    <property type="match status" value="1"/>
</dbReference>
<evidence type="ECO:0000256" key="5">
    <source>
        <dbReference type="ARBA" id="ARBA00022777"/>
    </source>
</evidence>
<dbReference type="InterPro" id="IPR050339">
    <property type="entry name" value="CC_SR_Kinase"/>
</dbReference>
<dbReference type="PROSITE" id="PS50908">
    <property type="entry name" value="RWD"/>
    <property type="match status" value="1"/>
</dbReference>
<keyword evidence="4 9" id="KW-0547">Nucleotide-binding</keyword>
<dbReference type="PROSITE" id="PS00107">
    <property type="entry name" value="PROTEIN_KINASE_ATP"/>
    <property type="match status" value="1"/>
</dbReference>
<dbReference type="SUPFAM" id="SSF56112">
    <property type="entry name" value="Protein kinase-like (PK-like)"/>
    <property type="match status" value="2"/>
</dbReference>
<evidence type="ECO:0000256" key="2">
    <source>
        <dbReference type="ARBA" id="ARBA00022527"/>
    </source>
</evidence>
<evidence type="ECO:0000313" key="13">
    <source>
        <dbReference type="EMBL" id="KAJ6640038.1"/>
    </source>
</evidence>
<feature type="domain" description="Protein kinase" evidence="11">
    <location>
        <begin position="493"/>
        <end position="944"/>
    </location>
</feature>
<dbReference type="SUPFAM" id="SSF54495">
    <property type="entry name" value="UBC-like"/>
    <property type="match status" value="1"/>
</dbReference>
<dbReference type="EMBL" id="WJQU01000003">
    <property type="protein sequence ID" value="KAJ6640038.1"/>
    <property type="molecule type" value="Genomic_DNA"/>
</dbReference>
<dbReference type="InterPro" id="IPR016135">
    <property type="entry name" value="UBQ-conjugating_enzyme/RWD"/>
</dbReference>
<evidence type="ECO:0000256" key="10">
    <source>
        <dbReference type="SAM" id="MobiDB-lite"/>
    </source>
</evidence>
<dbReference type="Gene3D" id="3.10.110.10">
    <property type="entry name" value="Ubiquitin Conjugating Enzyme"/>
    <property type="match status" value="1"/>
</dbReference>
<dbReference type="GO" id="GO:0005524">
    <property type="term" value="F:ATP binding"/>
    <property type="evidence" value="ECO:0007669"/>
    <property type="project" value="UniProtKB-UniRule"/>
</dbReference>
<dbReference type="Proteomes" id="UP001151699">
    <property type="component" value="Chromosome X"/>
</dbReference>
<evidence type="ECO:0000256" key="9">
    <source>
        <dbReference type="PROSITE-ProRule" id="PRU10141"/>
    </source>
</evidence>
<organism evidence="13 14">
    <name type="scientific">Pseudolycoriella hygida</name>
    <dbReference type="NCBI Taxonomy" id="35572"/>
    <lineage>
        <taxon>Eukaryota</taxon>
        <taxon>Metazoa</taxon>
        <taxon>Ecdysozoa</taxon>
        <taxon>Arthropoda</taxon>
        <taxon>Hexapoda</taxon>
        <taxon>Insecta</taxon>
        <taxon>Pterygota</taxon>
        <taxon>Neoptera</taxon>
        <taxon>Endopterygota</taxon>
        <taxon>Diptera</taxon>
        <taxon>Nematocera</taxon>
        <taxon>Sciaroidea</taxon>
        <taxon>Sciaridae</taxon>
        <taxon>Pseudolycoriella</taxon>
    </lineage>
</organism>
<sequence>SIFGTEVEDLRPPGVWKPLNLIICLEPLQSSSGRKEVYVRTKLHISCGPKYPKVVPKISLEQSKGLSDALIDELTKSLVNMANELKGEVMIYELAQTVQAFLHKHNKQPAGSFYDQMMQEKLKQVEYEQQKQQLKLNHEKQIIRDEVLKRKEIFRNETKWRRDRRSISESSPTHRSNGSSEDLEPSTVFRSRVYPNECTEHRSSDTLYFSNVGRKIQKGCCMGHSQKGCVAFSGIDLESGQLLYITEWNIKYSQLESKCIANCNRTASDQKCSGHSVDEIVQSIEKQVTNLESLVHKNLIAYECVLCMKKKEGLVLYLVQDFVLGTSICSISGSLGWCPEGASIVAKGVLDALIFLHNNGVSHRNLYDCTVFMDNSGTIRVTDFGVVPYLLELIGGQRTNQGDLPALGSLIESLSPTPHFEMRDFIEKCKSERTLSASVLIDHPFLRPTLPGEPIRPVTSAAPIVPERGLNQSLGIHHAAIGNTGQSRLHTEFKELEFLGQGAYGDVMKVRNVLDNREYAIKRIPLSARNKQLYKKMTREVELLSRLNHENVVRYYNSWIESDTSDNKVRLGSDGDCSDSCESVKQVSKVLRSEGSFSSHWQEVEDDSSSDGIEFVNSDGDIIESDDDAKFRDEESEKGELAAKSPKPENQIMYIQMEFCEKSTLRTAIDGGLYTDNERLWRLFREIAEGNLLVDAELISIAFEITHEISALKQKNISFRINHTSLLRAILLYCNVPVDKYSCLFAAISDFVDGKISKFQLHSTATCIMQTSKYSAVQLVDLLLVDAPLSGCRGNFSGSALRTLLNGRGEAASLAKGAIRELESVISLAQGMGVQCPISVFAGLTSGYERAKSGGIMWQMLGDMKTTRRVGQCIMALGGRYDSMLTEFQKRAQDSGVSIPNREISGVGFSISLDKIISALGKVDLENYRSMDVVICVTGSRPPLKEVTHILRSLWTAGIRTGVVEANGSNEAQDMAKDLGAIHVILFGEDGSLRVRSWNDNGFREKQLNRQELTEYIQKMLRSDSSGNTANDVNQAISNVSMKTNLFAGTTIPEVEVTFSMPEKTTANMRRRYENQLKQHMSPSLTMLGKKEVVDVIVVELPPNILRAIVGAIDTRNISNKETDEDIAAIIERFPKYKRYIAQIVEDVREVITENSNNKREASIIGMYSISDSSYRIIL</sequence>
<feature type="domain" description="RWD" evidence="12">
    <location>
        <begin position="1"/>
        <end position="105"/>
    </location>
</feature>
<dbReference type="GO" id="GO:0005829">
    <property type="term" value="C:cytosol"/>
    <property type="evidence" value="ECO:0007669"/>
    <property type="project" value="TreeGrafter"/>
</dbReference>
<evidence type="ECO:0000259" key="12">
    <source>
        <dbReference type="PROSITE" id="PS50908"/>
    </source>
</evidence>
<dbReference type="Pfam" id="PF05773">
    <property type="entry name" value="RWD"/>
    <property type="match status" value="1"/>
</dbReference>
<dbReference type="GO" id="GO:0009893">
    <property type="term" value="P:positive regulation of metabolic process"/>
    <property type="evidence" value="ECO:0007669"/>
    <property type="project" value="UniProtKB-ARBA"/>
</dbReference>
<name>A0A9Q0S1L1_9DIPT</name>
<keyword evidence="6 9" id="KW-0067">ATP-binding</keyword>
<dbReference type="Gene3D" id="1.10.510.10">
    <property type="entry name" value="Transferase(Phosphotransferase) domain 1"/>
    <property type="match status" value="1"/>
</dbReference>
<proteinExistence type="predicted"/>
<dbReference type="SUPFAM" id="SSF55681">
    <property type="entry name" value="Class II aaRS and biotin synthetases"/>
    <property type="match status" value="1"/>
</dbReference>
<feature type="binding site" evidence="9">
    <location>
        <position position="522"/>
    </location>
    <ligand>
        <name>ATP</name>
        <dbReference type="ChEBI" id="CHEBI:30616"/>
    </ligand>
</feature>
<dbReference type="CDD" id="cd23823">
    <property type="entry name" value="RWD_GCN2"/>
    <property type="match status" value="1"/>
</dbReference>
<keyword evidence="3" id="KW-0808">Transferase</keyword>
<keyword evidence="14" id="KW-1185">Reference proteome</keyword>
<accession>A0A9Q0S1L1</accession>
<protein>
    <recommendedName>
        <fullName evidence="1">non-specific serine/threonine protein kinase</fullName>
        <ecNumber evidence="1">2.7.11.1</ecNumber>
    </recommendedName>
</protein>
<comment type="caution">
    <text evidence="13">The sequence shown here is derived from an EMBL/GenBank/DDBJ whole genome shotgun (WGS) entry which is preliminary data.</text>
</comment>
<dbReference type="SMART" id="SM00220">
    <property type="entry name" value="S_TKc"/>
    <property type="match status" value="1"/>
</dbReference>
<comment type="catalytic activity">
    <reaction evidence="8">
        <text>L-seryl-[protein] + ATP = O-phospho-L-seryl-[protein] + ADP + H(+)</text>
        <dbReference type="Rhea" id="RHEA:17989"/>
        <dbReference type="Rhea" id="RHEA-COMP:9863"/>
        <dbReference type="Rhea" id="RHEA-COMP:11604"/>
        <dbReference type="ChEBI" id="CHEBI:15378"/>
        <dbReference type="ChEBI" id="CHEBI:29999"/>
        <dbReference type="ChEBI" id="CHEBI:30616"/>
        <dbReference type="ChEBI" id="CHEBI:83421"/>
        <dbReference type="ChEBI" id="CHEBI:456216"/>
        <dbReference type="EC" id="2.7.11.1"/>
    </reaction>
</comment>
<dbReference type="EC" id="2.7.11.1" evidence="1"/>
<dbReference type="FunFam" id="3.30.200.20:FF:000722">
    <property type="entry name" value="eIF-2-alpha kinase GCN2"/>
    <property type="match status" value="1"/>
</dbReference>
<feature type="compositionally biased region" description="Polar residues" evidence="10">
    <location>
        <begin position="168"/>
        <end position="180"/>
    </location>
</feature>
<dbReference type="Gene3D" id="3.30.200.20">
    <property type="entry name" value="Phosphorylase Kinase, domain 1"/>
    <property type="match status" value="1"/>
</dbReference>
<evidence type="ECO:0000256" key="1">
    <source>
        <dbReference type="ARBA" id="ARBA00012513"/>
    </source>
</evidence>
<keyword evidence="2" id="KW-0723">Serine/threonine-protein kinase</keyword>
<dbReference type="SMART" id="SM00591">
    <property type="entry name" value="RWD"/>
    <property type="match status" value="1"/>
</dbReference>
<dbReference type="OrthoDB" id="6778822at2759"/>
<dbReference type="GO" id="GO:0004694">
    <property type="term" value="F:eukaryotic translation initiation factor 2alpha kinase activity"/>
    <property type="evidence" value="ECO:0007669"/>
    <property type="project" value="TreeGrafter"/>
</dbReference>
<feature type="non-terminal residue" evidence="13">
    <location>
        <position position="1179"/>
    </location>
</feature>
<dbReference type="InterPro" id="IPR011009">
    <property type="entry name" value="Kinase-like_dom_sf"/>
</dbReference>